<accession>A0A0L0CHT6</accession>
<sequence>MGRSSQKGLLGYGYMGAGRNNGPILTIFNRLRPWANRSMCAKYHPIILKIAACTLRTWTASQQARRSDGHVFIDSKNDSESIGILKGGYWTNIFRWSRSFTHIFDIYEPIGLILNSVLFDRISNRFIEISDLADIWGLLKTDFNIHSDRQTDGHG</sequence>
<evidence type="ECO:0000313" key="1">
    <source>
        <dbReference type="EMBL" id="KNC31777.1"/>
    </source>
</evidence>
<dbReference type="EMBL" id="JRES01000381">
    <property type="protein sequence ID" value="KNC31777.1"/>
    <property type="molecule type" value="Genomic_DNA"/>
</dbReference>
<comment type="caution">
    <text evidence="1">The sequence shown here is derived from an EMBL/GenBank/DDBJ whole genome shotgun (WGS) entry which is preliminary data.</text>
</comment>
<reference evidence="1 2" key="1">
    <citation type="journal article" date="2015" name="Nat. Commun.">
        <title>Lucilia cuprina genome unlocks parasitic fly biology to underpin future interventions.</title>
        <authorList>
            <person name="Anstead C.A."/>
            <person name="Korhonen P.K."/>
            <person name="Young N.D."/>
            <person name="Hall R.S."/>
            <person name="Jex A.R."/>
            <person name="Murali S.C."/>
            <person name="Hughes D.S."/>
            <person name="Lee S.F."/>
            <person name="Perry T."/>
            <person name="Stroehlein A.J."/>
            <person name="Ansell B.R."/>
            <person name="Breugelmans B."/>
            <person name="Hofmann A."/>
            <person name="Qu J."/>
            <person name="Dugan S."/>
            <person name="Lee S.L."/>
            <person name="Chao H."/>
            <person name="Dinh H."/>
            <person name="Han Y."/>
            <person name="Doddapaneni H.V."/>
            <person name="Worley K.C."/>
            <person name="Muzny D.M."/>
            <person name="Ioannidis P."/>
            <person name="Waterhouse R.M."/>
            <person name="Zdobnov E.M."/>
            <person name="James P.J."/>
            <person name="Bagnall N.H."/>
            <person name="Kotze A.C."/>
            <person name="Gibbs R.A."/>
            <person name="Richards S."/>
            <person name="Batterham P."/>
            <person name="Gasser R.B."/>
        </authorList>
    </citation>
    <scope>NUCLEOTIDE SEQUENCE [LARGE SCALE GENOMIC DNA]</scope>
    <source>
        <strain evidence="1 2">LS</strain>
        <tissue evidence="1">Full body</tissue>
    </source>
</reference>
<evidence type="ECO:0000313" key="2">
    <source>
        <dbReference type="Proteomes" id="UP000037069"/>
    </source>
</evidence>
<keyword evidence="2" id="KW-1185">Reference proteome</keyword>
<proteinExistence type="predicted"/>
<dbReference type="AlphaFoldDB" id="A0A0L0CHT6"/>
<gene>
    <name evidence="1" type="ORF">FF38_02908</name>
</gene>
<name>A0A0L0CHT6_LUCCU</name>
<protein>
    <submittedName>
        <fullName evidence="1">Uncharacterized protein</fullName>
    </submittedName>
</protein>
<organism evidence="1 2">
    <name type="scientific">Lucilia cuprina</name>
    <name type="common">Green bottle fly</name>
    <name type="synonym">Australian sheep blowfly</name>
    <dbReference type="NCBI Taxonomy" id="7375"/>
    <lineage>
        <taxon>Eukaryota</taxon>
        <taxon>Metazoa</taxon>
        <taxon>Ecdysozoa</taxon>
        <taxon>Arthropoda</taxon>
        <taxon>Hexapoda</taxon>
        <taxon>Insecta</taxon>
        <taxon>Pterygota</taxon>
        <taxon>Neoptera</taxon>
        <taxon>Endopterygota</taxon>
        <taxon>Diptera</taxon>
        <taxon>Brachycera</taxon>
        <taxon>Muscomorpha</taxon>
        <taxon>Oestroidea</taxon>
        <taxon>Calliphoridae</taxon>
        <taxon>Luciliinae</taxon>
        <taxon>Lucilia</taxon>
    </lineage>
</organism>
<dbReference type="Proteomes" id="UP000037069">
    <property type="component" value="Unassembled WGS sequence"/>
</dbReference>